<evidence type="ECO:0000313" key="3">
    <source>
        <dbReference type="RefSeq" id="XP_026672899.1"/>
    </source>
</evidence>
<sequence length="338" mass="39081">MNERSINSYVRGSDLSTLLERRYSKIFHSIPSDVRESKWHGFVEEQLVDHVIAHIQEDIITAVIETVTEKQLYEKKLFEFTSECVREAWLRVLNWVSPKLDPYWRCDTSGRATHLIIDAEPQPPPIDLWMFGNVEQTFLEKPPPLQTFVSTLKSAIADKSPLADHNGKIVEQQQVDPKDSVREKIEQKSRKKKTPSTVICELSTSTEMNNQRKKGSHYVGTNVCVSSIPEKHIPGDIPIKTQDKFSHVEEEKIDRVSKPKKQIVASPDVKKKDVINIHRRRSTTDIIRKNEIKISAQKESILQYQPSADRVDISYTVLPEQIRNQRRSLNILNLKRKK</sequence>
<dbReference type="RefSeq" id="XP_026672899.1">
    <property type="nucleotide sequence ID" value="XM_026817098.1"/>
</dbReference>
<evidence type="ECO:0000256" key="1">
    <source>
        <dbReference type="SAM" id="MobiDB-lite"/>
    </source>
</evidence>
<feature type="region of interest" description="Disordered" evidence="1">
    <location>
        <begin position="173"/>
        <end position="193"/>
    </location>
</feature>
<accession>A0AAJ7S7M8</accession>
<gene>
    <name evidence="3" type="primary">LOC113464830</name>
</gene>
<organism evidence="2 3">
    <name type="scientific">Ceratina calcarata</name>
    <dbReference type="NCBI Taxonomy" id="156304"/>
    <lineage>
        <taxon>Eukaryota</taxon>
        <taxon>Metazoa</taxon>
        <taxon>Ecdysozoa</taxon>
        <taxon>Arthropoda</taxon>
        <taxon>Hexapoda</taxon>
        <taxon>Insecta</taxon>
        <taxon>Pterygota</taxon>
        <taxon>Neoptera</taxon>
        <taxon>Endopterygota</taxon>
        <taxon>Hymenoptera</taxon>
        <taxon>Apocrita</taxon>
        <taxon>Aculeata</taxon>
        <taxon>Apoidea</taxon>
        <taxon>Anthophila</taxon>
        <taxon>Apidae</taxon>
        <taxon>Ceratina</taxon>
        <taxon>Zadontomerus</taxon>
    </lineage>
</organism>
<proteinExistence type="predicted"/>
<dbReference type="GeneID" id="113464830"/>
<protein>
    <submittedName>
        <fullName evidence="3">Uncharacterized protein LOC113464830</fullName>
    </submittedName>
</protein>
<reference evidence="3" key="1">
    <citation type="submission" date="2025-08" db="UniProtKB">
        <authorList>
            <consortium name="RefSeq"/>
        </authorList>
    </citation>
    <scope>IDENTIFICATION</scope>
    <source>
        <tissue evidence="3">Whole body</tissue>
    </source>
</reference>
<name>A0AAJ7S7M8_9HYME</name>
<evidence type="ECO:0000313" key="2">
    <source>
        <dbReference type="Proteomes" id="UP000694925"/>
    </source>
</evidence>
<dbReference type="KEGG" id="ccal:113464830"/>
<feature type="compositionally biased region" description="Basic and acidic residues" evidence="1">
    <location>
        <begin position="176"/>
        <end position="188"/>
    </location>
</feature>
<keyword evidence="2" id="KW-1185">Reference proteome</keyword>
<dbReference type="AlphaFoldDB" id="A0AAJ7S7M8"/>
<dbReference type="Proteomes" id="UP000694925">
    <property type="component" value="Unplaced"/>
</dbReference>